<evidence type="ECO:0000313" key="4">
    <source>
        <dbReference type="Proteomes" id="UP000011087"/>
    </source>
</evidence>
<evidence type="ECO:0000313" key="2">
    <source>
        <dbReference type="EMBL" id="EKX46593.1"/>
    </source>
</evidence>
<proteinExistence type="predicted"/>
<keyword evidence="4" id="KW-1185">Reference proteome</keyword>
<dbReference type="PaxDb" id="55529-EKX46593"/>
<dbReference type="GeneID" id="17303468"/>
<dbReference type="KEGG" id="gtt:GUITHDRAFT_137987"/>
<organism evidence="2">
    <name type="scientific">Guillardia theta (strain CCMP2712)</name>
    <name type="common">Cryptophyte</name>
    <dbReference type="NCBI Taxonomy" id="905079"/>
    <lineage>
        <taxon>Eukaryota</taxon>
        <taxon>Cryptophyceae</taxon>
        <taxon>Pyrenomonadales</taxon>
        <taxon>Geminigeraceae</taxon>
        <taxon>Guillardia</taxon>
    </lineage>
</organism>
<dbReference type="HOGENOM" id="CLU_085557_0_0_1"/>
<reference evidence="4" key="2">
    <citation type="submission" date="2012-11" db="EMBL/GenBank/DDBJ databases">
        <authorList>
            <person name="Kuo A."/>
            <person name="Curtis B.A."/>
            <person name="Tanifuji G."/>
            <person name="Burki F."/>
            <person name="Gruber A."/>
            <person name="Irimia M."/>
            <person name="Maruyama S."/>
            <person name="Arias M.C."/>
            <person name="Ball S.G."/>
            <person name="Gile G.H."/>
            <person name="Hirakawa Y."/>
            <person name="Hopkins J.F."/>
            <person name="Rensing S.A."/>
            <person name="Schmutz J."/>
            <person name="Symeonidi A."/>
            <person name="Elias M."/>
            <person name="Eveleigh R.J."/>
            <person name="Herman E.K."/>
            <person name="Klute M.J."/>
            <person name="Nakayama T."/>
            <person name="Obornik M."/>
            <person name="Reyes-Prieto A."/>
            <person name="Armbrust E.V."/>
            <person name="Aves S.J."/>
            <person name="Beiko R.G."/>
            <person name="Coutinho P."/>
            <person name="Dacks J.B."/>
            <person name="Durnford D.G."/>
            <person name="Fast N.M."/>
            <person name="Green B.R."/>
            <person name="Grisdale C."/>
            <person name="Hempe F."/>
            <person name="Henrissat B."/>
            <person name="Hoppner M.P."/>
            <person name="Ishida K.-I."/>
            <person name="Kim E."/>
            <person name="Koreny L."/>
            <person name="Kroth P.G."/>
            <person name="Liu Y."/>
            <person name="Malik S.-B."/>
            <person name="Maier U.G."/>
            <person name="McRose D."/>
            <person name="Mock T."/>
            <person name="Neilson J.A."/>
            <person name="Onodera N.T."/>
            <person name="Poole A.M."/>
            <person name="Pritham E.J."/>
            <person name="Richards T.A."/>
            <person name="Rocap G."/>
            <person name="Roy S.W."/>
            <person name="Sarai C."/>
            <person name="Schaack S."/>
            <person name="Shirato S."/>
            <person name="Slamovits C.H."/>
            <person name="Spencer D.F."/>
            <person name="Suzuki S."/>
            <person name="Worden A.Z."/>
            <person name="Zauner S."/>
            <person name="Barry K."/>
            <person name="Bell C."/>
            <person name="Bharti A.K."/>
            <person name="Crow J.A."/>
            <person name="Grimwood J."/>
            <person name="Kramer R."/>
            <person name="Lindquist E."/>
            <person name="Lucas S."/>
            <person name="Salamov A."/>
            <person name="McFadden G.I."/>
            <person name="Lane C.E."/>
            <person name="Keeling P.J."/>
            <person name="Gray M.W."/>
            <person name="Grigoriev I.V."/>
            <person name="Archibald J.M."/>
        </authorList>
    </citation>
    <scope>NUCLEOTIDE SEQUENCE</scope>
    <source>
        <strain evidence="4">CCMP2712</strain>
    </source>
</reference>
<reference evidence="2 4" key="1">
    <citation type="journal article" date="2012" name="Nature">
        <title>Algal genomes reveal evolutionary mosaicism and the fate of nucleomorphs.</title>
        <authorList>
            <consortium name="DOE Joint Genome Institute"/>
            <person name="Curtis B.A."/>
            <person name="Tanifuji G."/>
            <person name="Burki F."/>
            <person name="Gruber A."/>
            <person name="Irimia M."/>
            <person name="Maruyama S."/>
            <person name="Arias M.C."/>
            <person name="Ball S.G."/>
            <person name="Gile G.H."/>
            <person name="Hirakawa Y."/>
            <person name="Hopkins J.F."/>
            <person name="Kuo A."/>
            <person name="Rensing S.A."/>
            <person name="Schmutz J."/>
            <person name="Symeonidi A."/>
            <person name="Elias M."/>
            <person name="Eveleigh R.J."/>
            <person name="Herman E.K."/>
            <person name="Klute M.J."/>
            <person name="Nakayama T."/>
            <person name="Obornik M."/>
            <person name="Reyes-Prieto A."/>
            <person name="Armbrust E.V."/>
            <person name="Aves S.J."/>
            <person name="Beiko R.G."/>
            <person name="Coutinho P."/>
            <person name="Dacks J.B."/>
            <person name="Durnford D.G."/>
            <person name="Fast N.M."/>
            <person name="Green B.R."/>
            <person name="Grisdale C.J."/>
            <person name="Hempel F."/>
            <person name="Henrissat B."/>
            <person name="Hoppner M.P."/>
            <person name="Ishida K."/>
            <person name="Kim E."/>
            <person name="Koreny L."/>
            <person name="Kroth P.G."/>
            <person name="Liu Y."/>
            <person name="Malik S.B."/>
            <person name="Maier U.G."/>
            <person name="McRose D."/>
            <person name="Mock T."/>
            <person name="Neilson J.A."/>
            <person name="Onodera N.T."/>
            <person name="Poole A.M."/>
            <person name="Pritham E.J."/>
            <person name="Richards T.A."/>
            <person name="Rocap G."/>
            <person name="Roy S.W."/>
            <person name="Sarai C."/>
            <person name="Schaack S."/>
            <person name="Shirato S."/>
            <person name="Slamovits C.H."/>
            <person name="Spencer D.F."/>
            <person name="Suzuki S."/>
            <person name="Worden A.Z."/>
            <person name="Zauner S."/>
            <person name="Barry K."/>
            <person name="Bell C."/>
            <person name="Bharti A.K."/>
            <person name="Crow J.A."/>
            <person name="Grimwood J."/>
            <person name="Kramer R."/>
            <person name="Lindquist E."/>
            <person name="Lucas S."/>
            <person name="Salamov A."/>
            <person name="McFadden G.I."/>
            <person name="Lane C.E."/>
            <person name="Keeling P.J."/>
            <person name="Gray M.W."/>
            <person name="Grigoriev I.V."/>
            <person name="Archibald J.M."/>
        </authorList>
    </citation>
    <scope>NUCLEOTIDE SEQUENCE</scope>
    <source>
        <strain evidence="2 4">CCMP2712</strain>
    </source>
</reference>
<reference evidence="3" key="3">
    <citation type="submission" date="2015-06" db="UniProtKB">
        <authorList>
            <consortium name="EnsemblProtists"/>
        </authorList>
    </citation>
    <scope>IDENTIFICATION</scope>
</reference>
<name>L1JDH5_GUITC</name>
<sequence length="288" mass="32015">MVASLFVPRETELETKSKGISKAPAIRMSKKKSNPRAQQTNYGNACNAESCHPYDQHMQYERYHHVPAQQDSNSLENDSLVAVGIPVAKGIPAVPLSDEDVQVALVHAIDADNFNFLRRMMMVGWLPKNSAEVSLYFSEDNSGAKMFRIDLVQASALHYAIVCGSIQCFAALLVAFPSFVDNACYFKEGSSATGDFQQVTTFEMASFMVHFTRHDPIKNEKAKKIAAILDCIQRLPWTQPLLAHDTTYERLVAAGEDGNELVNSLYSAALPWQNEEALFASIQLDVFE</sequence>
<feature type="region of interest" description="Disordered" evidence="1">
    <location>
        <begin position="13"/>
        <end position="39"/>
    </location>
</feature>
<evidence type="ECO:0000313" key="3">
    <source>
        <dbReference type="EnsemblProtists" id="EKX46593"/>
    </source>
</evidence>
<dbReference type="AlphaFoldDB" id="L1JDH5"/>
<dbReference type="EnsemblProtists" id="EKX46593">
    <property type="protein sequence ID" value="EKX46593"/>
    <property type="gene ID" value="GUITHDRAFT_137987"/>
</dbReference>
<protein>
    <submittedName>
        <fullName evidence="2 3">Uncharacterized protein</fullName>
    </submittedName>
</protein>
<accession>L1JDH5</accession>
<gene>
    <name evidence="2" type="ORF">GUITHDRAFT_137987</name>
</gene>
<dbReference type="Proteomes" id="UP000011087">
    <property type="component" value="Unassembled WGS sequence"/>
</dbReference>
<evidence type="ECO:0000256" key="1">
    <source>
        <dbReference type="SAM" id="MobiDB-lite"/>
    </source>
</evidence>
<dbReference type="RefSeq" id="XP_005833573.1">
    <property type="nucleotide sequence ID" value="XM_005833516.1"/>
</dbReference>
<dbReference type="EMBL" id="JH992993">
    <property type="protein sequence ID" value="EKX46593.1"/>
    <property type="molecule type" value="Genomic_DNA"/>
</dbReference>